<organism evidence="2 3">
    <name type="scientific">Pseudomonas aeruginosa</name>
    <dbReference type="NCBI Taxonomy" id="287"/>
    <lineage>
        <taxon>Bacteria</taxon>
        <taxon>Pseudomonadati</taxon>
        <taxon>Pseudomonadota</taxon>
        <taxon>Gammaproteobacteria</taxon>
        <taxon>Pseudomonadales</taxon>
        <taxon>Pseudomonadaceae</taxon>
        <taxon>Pseudomonas</taxon>
    </lineage>
</organism>
<gene>
    <name evidence="2" type="ORF">DT376_28940</name>
</gene>
<reference evidence="2 3" key="1">
    <citation type="submission" date="2018-07" db="EMBL/GenBank/DDBJ databases">
        <title>Mechanisms of high-level aminoglycoside resistance among Gram-negative pathogens in Brazil.</title>
        <authorList>
            <person name="Ballaben A.S."/>
            <person name="Darini A.L.C."/>
            <person name="Doi Y."/>
        </authorList>
    </citation>
    <scope>NUCLEOTIDE SEQUENCE [LARGE SCALE GENOMIC DNA]</scope>
    <source>
        <strain evidence="2 3">B2-305</strain>
    </source>
</reference>
<name>A0A367M260_PSEAI</name>
<keyword evidence="1" id="KW-0472">Membrane</keyword>
<feature type="transmembrane region" description="Helical" evidence="1">
    <location>
        <begin position="77"/>
        <end position="95"/>
    </location>
</feature>
<dbReference type="EMBL" id="QORE01001394">
    <property type="protein sequence ID" value="RCI71470.1"/>
    <property type="molecule type" value="Genomic_DNA"/>
</dbReference>
<protein>
    <submittedName>
        <fullName evidence="2">EmrB/QacA family drug resistance transporter</fullName>
    </submittedName>
</protein>
<dbReference type="Proteomes" id="UP000253594">
    <property type="component" value="Unassembled WGS sequence"/>
</dbReference>
<keyword evidence="1" id="KW-0812">Transmembrane</keyword>
<comment type="caution">
    <text evidence="2">The sequence shown here is derived from an EMBL/GenBank/DDBJ whole genome shotgun (WGS) entry which is preliminary data.</text>
</comment>
<evidence type="ECO:0000256" key="1">
    <source>
        <dbReference type="SAM" id="Phobius"/>
    </source>
</evidence>
<dbReference type="AlphaFoldDB" id="A0A367M260"/>
<evidence type="ECO:0000313" key="3">
    <source>
        <dbReference type="Proteomes" id="UP000253594"/>
    </source>
</evidence>
<proteinExistence type="predicted"/>
<feature type="non-terminal residue" evidence="2">
    <location>
        <position position="1"/>
    </location>
</feature>
<keyword evidence="1" id="KW-1133">Transmembrane helix</keyword>
<sequence>RNLGGAIGTALLTQLVSLRERFHSERIGETLTIFDGALQQRLGGGQVRIQLPEQQQALALLDHGVRQQAYLMAYSDAFYLSCVALLACALASLMLRQKD</sequence>
<evidence type="ECO:0000313" key="2">
    <source>
        <dbReference type="EMBL" id="RCI71470.1"/>
    </source>
</evidence>
<accession>A0A367M260</accession>